<name>A0A418YAA9_9GAMM</name>
<keyword evidence="5" id="KW-0408">Iron</keyword>
<feature type="domain" description="Dyp-type peroxidase N-terminal" evidence="7">
    <location>
        <begin position="4"/>
        <end position="133"/>
    </location>
</feature>
<proteinExistence type="inferred from homology"/>
<keyword evidence="4" id="KW-0560">Oxidoreductase</keyword>
<dbReference type="Pfam" id="PF04261">
    <property type="entry name" value="Dyp_perox_N"/>
    <property type="match status" value="1"/>
</dbReference>
<comment type="similarity">
    <text evidence="6">Belongs to the DyP-type peroxidase family.</text>
</comment>
<dbReference type="PANTHER" id="PTHR30521:SF0">
    <property type="entry name" value="DYP-TYPE PEROXIDASE FAMILY PROTEIN"/>
    <property type="match status" value="1"/>
</dbReference>
<sequence>MHPQSAVLSDGKPFADFVTFTLDNGADFTEFSQRVAAIKQLIEQVKQQDPECDLTWLMAFSDHGWPLLFTHEKPDQLVPFTEMEEAERHFPATAGDILLVIKSTRMDLNFQIAKGAAQILAGIATVIEDVQGYSYLKNRDMIDFVDGTENPVQEARNSAVLISEGDYQAGCYITVQRYVHNLVKWNKLAVPQQEKVIGRSKQDDIEMSKAEKPAYAHVNKGKSTDDQGKEIPMYRQNMPYGNAMEHGAYFIGFAKSPEVVNIALRKMIYADEQGHYDKLLDYTKAKTGVIFFAPPQSFIDNLS</sequence>
<keyword evidence="10" id="KW-1185">Reference proteome</keyword>
<dbReference type="PANTHER" id="PTHR30521">
    <property type="entry name" value="DEFERROCHELATASE/PEROXIDASE"/>
    <property type="match status" value="1"/>
</dbReference>
<organism evidence="9 10">
    <name type="scientific">Motilimonas pumila</name>
    <dbReference type="NCBI Taxonomy" id="2303987"/>
    <lineage>
        <taxon>Bacteria</taxon>
        <taxon>Pseudomonadati</taxon>
        <taxon>Pseudomonadota</taxon>
        <taxon>Gammaproteobacteria</taxon>
        <taxon>Alteromonadales</taxon>
        <taxon>Alteromonadales genera incertae sedis</taxon>
        <taxon>Motilimonas</taxon>
    </lineage>
</organism>
<accession>A0A418YAA9</accession>
<comment type="cofactor">
    <cofactor evidence="1">
        <name>heme b</name>
        <dbReference type="ChEBI" id="CHEBI:60344"/>
    </cofactor>
</comment>
<dbReference type="RefSeq" id="WP_119912202.1">
    <property type="nucleotide sequence ID" value="NZ_QZCH01000034.1"/>
</dbReference>
<evidence type="ECO:0000259" key="8">
    <source>
        <dbReference type="Pfam" id="PF20628"/>
    </source>
</evidence>
<dbReference type="GO" id="GO:0005829">
    <property type="term" value="C:cytosol"/>
    <property type="evidence" value="ECO:0007669"/>
    <property type="project" value="TreeGrafter"/>
</dbReference>
<dbReference type="GO" id="GO:0046872">
    <property type="term" value="F:metal ion binding"/>
    <property type="evidence" value="ECO:0007669"/>
    <property type="project" value="UniProtKB-KW"/>
</dbReference>
<dbReference type="SUPFAM" id="SSF54909">
    <property type="entry name" value="Dimeric alpha+beta barrel"/>
    <property type="match status" value="1"/>
</dbReference>
<evidence type="ECO:0000256" key="4">
    <source>
        <dbReference type="ARBA" id="ARBA00023002"/>
    </source>
</evidence>
<protein>
    <submittedName>
        <fullName evidence="9">Dyp-type peroxidase</fullName>
    </submittedName>
</protein>
<dbReference type="GO" id="GO:0004601">
    <property type="term" value="F:peroxidase activity"/>
    <property type="evidence" value="ECO:0007669"/>
    <property type="project" value="UniProtKB-KW"/>
</dbReference>
<feature type="domain" description="Dyp-type peroxidase C-terminal" evidence="8">
    <location>
        <begin position="138"/>
        <end position="297"/>
    </location>
</feature>
<dbReference type="OrthoDB" id="3251355at2"/>
<evidence type="ECO:0000313" key="9">
    <source>
        <dbReference type="EMBL" id="RJG39482.1"/>
    </source>
</evidence>
<keyword evidence="3" id="KW-0479">Metal-binding</keyword>
<dbReference type="Pfam" id="PF20628">
    <property type="entry name" value="Dyp_perox_C"/>
    <property type="match status" value="1"/>
</dbReference>
<dbReference type="InterPro" id="IPR048328">
    <property type="entry name" value="Dyp_perox_C"/>
</dbReference>
<evidence type="ECO:0000256" key="3">
    <source>
        <dbReference type="ARBA" id="ARBA00022723"/>
    </source>
</evidence>
<dbReference type="EMBL" id="QZCH01000034">
    <property type="protein sequence ID" value="RJG39482.1"/>
    <property type="molecule type" value="Genomic_DNA"/>
</dbReference>
<dbReference type="InterPro" id="IPR011008">
    <property type="entry name" value="Dimeric_a/b-barrel"/>
</dbReference>
<evidence type="ECO:0000256" key="5">
    <source>
        <dbReference type="ARBA" id="ARBA00023004"/>
    </source>
</evidence>
<evidence type="ECO:0000256" key="6">
    <source>
        <dbReference type="ARBA" id="ARBA00025737"/>
    </source>
</evidence>
<reference evidence="9 10" key="2">
    <citation type="submission" date="2019-01" db="EMBL/GenBank/DDBJ databases">
        <title>Motilimonas pumilus sp. nov., isolated from the gut of sea cucumber (Apostichopus japonicus).</title>
        <authorList>
            <person name="Wang F.-Q."/>
            <person name="Ren L.-H."/>
            <person name="Lin Y.-W."/>
            <person name="Sun G.-H."/>
            <person name="Du Z.-J."/>
            <person name="Zhao J.-X."/>
            <person name="Liu X.-J."/>
            <person name="Liu L.-J."/>
        </authorList>
    </citation>
    <scope>NUCLEOTIDE SEQUENCE [LARGE SCALE GENOMIC DNA]</scope>
    <source>
        <strain evidence="9 10">PLHSC7-2</strain>
    </source>
</reference>
<dbReference type="InterPro" id="IPR006314">
    <property type="entry name" value="Dyp_peroxidase"/>
</dbReference>
<evidence type="ECO:0000313" key="10">
    <source>
        <dbReference type="Proteomes" id="UP000283255"/>
    </source>
</evidence>
<evidence type="ECO:0000259" key="7">
    <source>
        <dbReference type="Pfam" id="PF04261"/>
    </source>
</evidence>
<evidence type="ECO:0000256" key="2">
    <source>
        <dbReference type="ARBA" id="ARBA00022559"/>
    </source>
</evidence>
<reference evidence="9 10" key="1">
    <citation type="submission" date="2018-09" db="EMBL/GenBank/DDBJ databases">
        <authorList>
            <person name="Wang F."/>
        </authorList>
    </citation>
    <scope>NUCLEOTIDE SEQUENCE [LARGE SCALE GENOMIC DNA]</scope>
    <source>
        <strain evidence="9 10">PLHSC7-2</strain>
    </source>
</reference>
<dbReference type="NCBIfam" id="TIGR01413">
    <property type="entry name" value="Dyp_perox_fam"/>
    <property type="match status" value="1"/>
</dbReference>
<dbReference type="Proteomes" id="UP000283255">
    <property type="component" value="Unassembled WGS sequence"/>
</dbReference>
<evidence type="ECO:0000256" key="1">
    <source>
        <dbReference type="ARBA" id="ARBA00001970"/>
    </source>
</evidence>
<comment type="caution">
    <text evidence="9">The sequence shown here is derived from an EMBL/GenBank/DDBJ whole genome shotgun (WGS) entry which is preliminary data.</text>
</comment>
<dbReference type="AlphaFoldDB" id="A0A418YAA9"/>
<dbReference type="GO" id="GO:0020037">
    <property type="term" value="F:heme binding"/>
    <property type="evidence" value="ECO:0007669"/>
    <property type="project" value="InterPro"/>
</dbReference>
<keyword evidence="2 9" id="KW-0575">Peroxidase</keyword>
<gene>
    <name evidence="9" type="ORF">D1Z90_18080</name>
</gene>
<dbReference type="PROSITE" id="PS51404">
    <property type="entry name" value="DYP_PEROXIDASE"/>
    <property type="match status" value="1"/>
</dbReference>
<dbReference type="InterPro" id="IPR048327">
    <property type="entry name" value="Dyp_perox_N"/>
</dbReference>